<evidence type="ECO:0000259" key="2">
    <source>
        <dbReference type="PROSITE" id="PS50887"/>
    </source>
</evidence>
<protein>
    <recommendedName>
        <fullName evidence="1">diguanylate cyclase</fullName>
        <ecNumber evidence="1">2.7.7.65</ecNumber>
    </recommendedName>
</protein>
<organism evidence="3 4">
    <name type="scientific">Psychromonas arctica</name>
    <dbReference type="NCBI Taxonomy" id="168275"/>
    <lineage>
        <taxon>Bacteria</taxon>
        <taxon>Pseudomonadati</taxon>
        <taxon>Pseudomonadota</taxon>
        <taxon>Gammaproteobacteria</taxon>
        <taxon>Alteromonadales</taxon>
        <taxon>Psychromonadaceae</taxon>
        <taxon>Psychromonas</taxon>
    </lineage>
</organism>
<dbReference type="Pfam" id="PF00990">
    <property type="entry name" value="GGDEF"/>
    <property type="match status" value="1"/>
</dbReference>
<dbReference type="Gene3D" id="3.30.70.270">
    <property type="match status" value="1"/>
</dbReference>
<gene>
    <name evidence="3" type="ORF">V6255_02595</name>
</gene>
<dbReference type="EMBL" id="JBAKBA010000003">
    <property type="protein sequence ID" value="MEL0658017.1"/>
    <property type="molecule type" value="Genomic_DNA"/>
</dbReference>
<dbReference type="GO" id="GO:0052621">
    <property type="term" value="F:diguanylate cyclase activity"/>
    <property type="evidence" value="ECO:0007669"/>
    <property type="project" value="UniProtKB-EC"/>
</dbReference>
<reference evidence="3 4" key="1">
    <citation type="submission" date="2024-02" db="EMBL/GenBank/DDBJ databases">
        <title>Bacteria isolated from the canopy kelp, Nereocystis luetkeana.</title>
        <authorList>
            <person name="Pfister C.A."/>
            <person name="Younker I.T."/>
            <person name="Light S.H."/>
        </authorList>
    </citation>
    <scope>NUCLEOTIDE SEQUENCE [LARGE SCALE GENOMIC DNA]</scope>
    <source>
        <strain evidence="3 4">TI.2.07</strain>
    </source>
</reference>
<dbReference type="InterPro" id="IPR000160">
    <property type="entry name" value="GGDEF_dom"/>
</dbReference>
<dbReference type="PROSITE" id="PS50887">
    <property type="entry name" value="GGDEF"/>
    <property type="match status" value="1"/>
</dbReference>
<evidence type="ECO:0000256" key="1">
    <source>
        <dbReference type="ARBA" id="ARBA00012528"/>
    </source>
</evidence>
<comment type="caution">
    <text evidence="3">The sequence shown here is derived from an EMBL/GenBank/DDBJ whole genome shotgun (WGS) entry which is preliminary data.</text>
</comment>
<accession>A0ABU9H809</accession>
<evidence type="ECO:0000313" key="4">
    <source>
        <dbReference type="Proteomes" id="UP001366060"/>
    </source>
</evidence>
<dbReference type="SMART" id="SM00267">
    <property type="entry name" value="GGDEF"/>
    <property type="match status" value="1"/>
</dbReference>
<dbReference type="CDD" id="cd01949">
    <property type="entry name" value="GGDEF"/>
    <property type="match status" value="1"/>
</dbReference>
<proteinExistence type="predicted"/>
<dbReference type="SUPFAM" id="SSF55073">
    <property type="entry name" value="Nucleotide cyclase"/>
    <property type="match status" value="1"/>
</dbReference>
<evidence type="ECO:0000313" key="3">
    <source>
        <dbReference type="EMBL" id="MEL0658017.1"/>
    </source>
</evidence>
<dbReference type="PANTHER" id="PTHR45138">
    <property type="entry name" value="REGULATORY COMPONENTS OF SENSORY TRANSDUCTION SYSTEM"/>
    <property type="match status" value="1"/>
</dbReference>
<name>A0ABU9H809_9GAMM</name>
<feature type="domain" description="GGDEF" evidence="2">
    <location>
        <begin position="173"/>
        <end position="297"/>
    </location>
</feature>
<dbReference type="RefSeq" id="WP_341626739.1">
    <property type="nucleotide sequence ID" value="NZ_JBAKBA010000003.1"/>
</dbReference>
<dbReference type="InterPro" id="IPR043128">
    <property type="entry name" value="Rev_trsase/Diguanyl_cyclase"/>
</dbReference>
<dbReference type="EC" id="2.7.7.65" evidence="1"/>
<dbReference type="InterPro" id="IPR029787">
    <property type="entry name" value="Nucleotide_cyclase"/>
</dbReference>
<keyword evidence="4" id="KW-1185">Reference proteome</keyword>
<dbReference type="Proteomes" id="UP001366060">
    <property type="component" value="Unassembled WGS sequence"/>
</dbReference>
<keyword evidence="3" id="KW-0548">Nucleotidyltransferase</keyword>
<dbReference type="PANTHER" id="PTHR45138:SF6">
    <property type="entry name" value="DIGUANYLATE CYCLASE DGCN"/>
    <property type="match status" value="1"/>
</dbReference>
<keyword evidence="3" id="KW-0808">Transferase</keyword>
<dbReference type="NCBIfam" id="TIGR00254">
    <property type="entry name" value="GGDEF"/>
    <property type="match status" value="1"/>
</dbReference>
<sequence>METIHNNKHSNLGHRTPVFTVFSNEPLLSVKDKLLTLETLQQSLDLKEMMDNFATLVATFNRPFNIRFQSAFGFFSLPKLQHNNFTKNFNLGSSGQSPRLGTMTYQSETPFTVNEDKLLTELHALLIPNLKHALKFSELNAMVYKDHLTNIGNRAYYEETIFHAIEQSNRANLGLSLMVLDINHFKVINDTYGHLKGDQVLNQFAQVLTKSIRTSDIVFRLGGDEFVVILQPSAPCSIDKVHQRIKEEIGNNISLKEINFSASIGYSHWEIGTSATQLFELADQNLYENKALARIQR</sequence>
<dbReference type="InterPro" id="IPR050469">
    <property type="entry name" value="Diguanylate_Cyclase"/>
</dbReference>